<dbReference type="PANTHER" id="PTHR38434:SF1">
    <property type="entry name" value="BLL2549 PROTEIN"/>
    <property type="match status" value="1"/>
</dbReference>
<feature type="transmembrane region" description="Helical" evidence="2">
    <location>
        <begin position="285"/>
        <end position="306"/>
    </location>
</feature>
<keyword evidence="2" id="KW-1133">Transmembrane helix</keyword>
<feature type="transmembrane region" description="Helical" evidence="2">
    <location>
        <begin position="476"/>
        <end position="493"/>
    </location>
</feature>
<feature type="transmembrane region" description="Helical" evidence="2">
    <location>
        <begin position="843"/>
        <end position="861"/>
    </location>
</feature>
<dbReference type="Pfam" id="PF10101">
    <property type="entry name" value="DUF2339"/>
    <property type="match status" value="1"/>
</dbReference>
<feature type="transmembrane region" description="Helical" evidence="2">
    <location>
        <begin position="671"/>
        <end position="691"/>
    </location>
</feature>
<feature type="transmembrane region" description="Helical" evidence="2">
    <location>
        <begin position="619"/>
        <end position="637"/>
    </location>
</feature>
<feature type="transmembrane region" description="Helical" evidence="2">
    <location>
        <begin position="591"/>
        <end position="613"/>
    </location>
</feature>
<protein>
    <submittedName>
        <fullName evidence="3">DUF2339 domain-containing protein</fullName>
    </submittedName>
</protein>
<gene>
    <name evidence="3" type="ORF">ACFOMG_16535</name>
</gene>
<feature type="transmembrane region" description="Helical" evidence="2">
    <location>
        <begin position="703"/>
        <end position="725"/>
    </location>
</feature>
<dbReference type="PIRSF" id="PIRSF035905">
    <property type="entry name" value="UCP035905_mp"/>
    <property type="match status" value="1"/>
</dbReference>
<dbReference type="EMBL" id="JBHRYB010000016">
    <property type="protein sequence ID" value="MFC3681715.1"/>
    <property type="molecule type" value="Genomic_DNA"/>
</dbReference>
<dbReference type="RefSeq" id="WP_376868291.1">
    <property type="nucleotide sequence ID" value="NZ_JBHRYB010000016.1"/>
</dbReference>
<dbReference type="InterPro" id="IPR019286">
    <property type="entry name" value="DUF2339_TM"/>
</dbReference>
<keyword evidence="4" id="KW-1185">Reference proteome</keyword>
<feature type="transmembrane region" description="Helical" evidence="2">
    <location>
        <begin position="644"/>
        <end position="665"/>
    </location>
</feature>
<feature type="compositionally biased region" description="Polar residues" evidence="1">
    <location>
        <begin position="57"/>
        <end position="78"/>
    </location>
</feature>
<evidence type="ECO:0000256" key="1">
    <source>
        <dbReference type="SAM" id="MobiDB-lite"/>
    </source>
</evidence>
<feature type="transmembrane region" description="Helical" evidence="2">
    <location>
        <begin position="203"/>
        <end position="225"/>
    </location>
</feature>
<feature type="transmembrane region" description="Helical" evidence="2">
    <location>
        <begin position="775"/>
        <end position="792"/>
    </location>
</feature>
<dbReference type="Proteomes" id="UP001595722">
    <property type="component" value="Unassembled WGS sequence"/>
</dbReference>
<feature type="transmembrane region" description="Helical" evidence="2">
    <location>
        <begin position="391"/>
        <end position="409"/>
    </location>
</feature>
<dbReference type="InterPro" id="IPR014600">
    <property type="entry name" value="UCP035905_mem"/>
</dbReference>
<feature type="region of interest" description="Disordered" evidence="1">
    <location>
        <begin position="100"/>
        <end position="129"/>
    </location>
</feature>
<comment type="caution">
    <text evidence="3">The sequence shown here is derived from an EMBL/GenBank/DDBJ whole genome shotgun (WGS) entry which is preliminary data.</text>
</comment>
<feature type="transmembrane region" description="Helical" evidence="2">
    <location>
        <begin position="24"/>
        <end position="41"/>
    </location>
</feature>
<feature type="region of interest" description="Disordered" evidence="1">
    <location>
        <begin position="141"/>
        <end position="180"/>
    </location>
</feature>
<feature type="transmembrane region" description="Helical" evidence="2">
    <location>
        <begin position="336"/>
        <end position="354"/>
    </location>
</feature>
<feature type="transmembrane region" description="Helical" evidence="2">
    <location>
        <begin position="523"/>
        <end position="543"/>
    </location>
</feature>
<feature type="transmembrane region" description="Helical" evidence="2">
    <location>
        <begin position="421"/>
        <end position="438"/>
    </location>
</feature>
<feature type="transmembrane region" description="Helical" evidence="2">
    <location>
        <begin position="909"/>
        <end position="930"/>
    </location>
</feature>
<feature type="transmembrane region" description="Helical" evidence="2">
    <location>
        <begin position="361"/>
        <end position="379"/>
    </location>
</feature>
<feature type="transmembrane region" description="Helical" evidence="2">
    <location>
        <begin position="259"/>
        <end position="279"/>
    </location>
</feature>
<keyword evidence="2" id="KW-0472">Membrane</keyword>
<feature type="transmembrane region" description="Helical" evidence="2">
    <location>
        <begin position="313"/>
        <end position="330"/>
    </location>
</feature>
<feature type="transmembrane region" description="Helical" evidence="2">
    <location>
        <begin position="499"/>
        <end position="514"/>
    </location>
</feature>
<dbReference type="PANTHER" id="PTHR38434">
    <property type="entry name" value="BLL2549 PROTEIN"/>
    <property type="match status" value="1"/>
</dbReference>
<feature type="transmembrane region" description="Helical" evidence="2">
    <location>
        <begin position="444"/>
        <end position="464"/>
    </location>
</feature>
<accession>A0ABV7VWN5</accession>
<sequence>MLVNMAMGLATLIVFVALWEDERGLLLAAAFTAIGVWLRKLQQQNHQLQQQLLLLQSPTDSGPQSADSGAQAETRSSGVTTAQQEVAQQEVAQQVVWPATPAQTQPASEPEEQTPPQPDPQVTASSAEADNHSVVNSQNNYAQSNSAQTNSAQSNSAQSNSAQSNSGQSNSGQSNNGQNNNSLDYAWMRVRGWLTRFFTEGNLVARVGILVLFVGVAFLFSFAARQGLLPIGMRFIGVGVLAAGIFALGWWLRQRQRIFALLAQGAGLGLGYLSLFAAARLYQLLPMSGAFVAMLLCVAASVALALRQDARGLALFAALGGYLAPVLMSSGDGSHIALFSYYALLNTGLLATAWYKSWRELNLCGFLFTFIVAGIWGGVEYERGYLLSSEIFLLLFFLMFLAVAVLFALRQPPQLKGVIDASLVFALPLVVMAYQSYLLYYLDYWLAGFSLACGLLYLGLSLWLKKRQSLQLLARAFYAMALVFIALAVPLALSQEWSVMTWSVQGAALVWLGLEQQNRLNRLFGYGLLTISLMWLLVDGYFIPLQAMYLLHGKGVAALVMIAALLLAAYQLQQKLSHCDSLLPEEKLAQYFLFSAALLLWLLIQLREIVFWLTPDFYAQAWVALLTVTAALLYAGLRRFDWPLLRYPLLALVPLLSLLALATMLEEQRWLVNWASAIWFVALPGCYYLLYQFREVLPQRWAAIFHSLLLTQLLLFSGLELLHHVNNRFAFIDDSGWQELALLLPVLSCCGWLLWQPDSSRWPLDTQLAMLRQRLLPSYLALLSLFVCLRLLTADGGMVPYIPLLNALDGLGVVVLALLLLWWRSGFWRAPGAWPDARLTGDLLPIWSGLFAATLVNTVLARYMTHYQALPFELHALWQSAMFQTLLALVWTLIGLALTLLASRKALRLLWFVGAAILALVVFKLFLVDLSGHETIARIVSFIAVGLLLMAVGYFSPLPPQRRESD</sequence>
<evidence type="ECO:0000313" key="4">
    <source>
        <dbReference type="Proteomes" id="UP001595722"/>
    </source>
</evidence>
<feature type="transmembrane region" description="Helical" evidence="2">
    <location>
        <begin position="881"/>
        <end position="902"/>
    </location>
</feature>
<evidence type="ECO:0000313" key="3">
    <source>
        <dbReference type="EMBL" id="MFC3681715.1"/>
    </source>
</evidence>
<name>A0ABV7VWN5_9GAMM</name>
<feature type="transmembrane region" description="Helical" evidence="2">
    <location>
        <begin position="804"/>
        <end position="823"/>
    </location>
</feature>
<keyword evidence="2" id="KW-0812">Transmembrane</keyword>
<proteinExistence type="predicted"/>
<organism evidence="3 4">
    <name type="scientific">Bacterioplanoides pacificum</name>
    <dbReference type="NCBI Taxonomy" id="1171596"/>
    <lineage>
        <taxon>Bacteria</taxon>
        <taxon>Pseudomonadati</taxon>
        <taxon>Pseudomonadota</taxon>
        <taxon>Gammaproteobacteria</taxon>
        <taxon>Oceanospirillales</taxon>
        <taxon>Oceanospirillaceae</taxon>
        <taxon>Bacterioplanoides</taxon>
    </lineage>
</organism>
<feature type="transmembrane region" description="Helical" evidence="2">
    <location>
        <begin position="231"/>
        <end position="252"/>
    </location>
</feature>
<feature type="transmembrane region" description="Helical" evidence="2">
    <location>
        <begin position="936"/>
        <end position="955"/>
    </location>
</feature>
<feature type="region of interest" description="Disordered" evidence="1">
    <location>
        <begin position="57"/>
        <end position="82"/>
    </location>
</feature>
<reference evidence="4" key="1">
    <citation type="journal article" date="2019" name="Int. J. Syst. Evol. Microbiol.">
        <title>The Global Catalogue of Microorganisms (GCM) 10K type strain sequencing project: providing services to taxonomists for standard genome sequencing and annotation.</title>
        <authorList>
            <consortium name="The Broad Institute Genomics Platform"/>
            <consortium name="The Broad Institute Genome Sequencing Center for Infectious Disease"/>
            <person name="Wu L."/>
            <person name="Ma J."/>
        </authorList>
    </citation>
    <scope>NUCLEOTIDE SEQUENCE [LARGE SCALE GENOMIC DNA]</scope>
    <source>
        <strain evidence="4">KCTC 42424</strain>
    </source>
</reference>
<feature type="transmembrane region" description="Helical" evidence="2">
    <location>
        <begin position="737"/>
        <end position="755"/>
    </location>
</feature>
<feature type="transmembrane region" description="Helical" evidence="2">
    <location>
        <begin position="549"/>
        <end position="570"/>
    </location>
</feature>
<evidence type="ECO:0000256" key="2">
    <source>
        <dbReference type="SAM" id="Phobius"/>
    </source>
</evidence>